<keyword evidence="7" id="KW-1003">Cell membrane</keyword>
<reference evidence="9" key="1">
    <citation type="submission" date="2022-07" db="EMBL/GenBank/DDBJ databases">
        <title>Taxonomy of Novel Oxalotrophic and Methylotrophic Bacteria.</title>
        <authorList>
            <person name="Sahin N."/>
            <person name="Tani A."/>
        </authorList>
    </citation>
    <scope>NUCLEOTIDE SEQUENCE</scope>
    <source>
        <strain evidence="9">Y10</strain>
    </source>
</reference>
<dbReference type="PANTHER" id="PTHR42755:SF1">
    <property type="entry name" value="3-DEOXY-D-MANNO-OCTULOSONIC ACID TRANSFERASE, MITOCHONDRIAL-RELATED"/>
    <property type="match status" value="1"/>
</dbReference>
<dbReference type="EC" id="2.4.99.12" evidence="2 7"/>
<dbReference type="Proteomes" id="UP001143543">
    <property type="component" value="Unassembled WGS sequence"/>
</dbReference>
<evidence type="ECO:0000256" key="3">
    <source>
        <dbReference type="ARBA" id="ARBA00019077"/>
    </source>
</evidence>
<dbReference type="Gene3D" id="3.40.50.2000">
    <property type="entry name" value="Glycogen Phosphorylase B"/>
    <property type="match status" value="1"/>
</dbReference>
<accession>A0ABQ5MP40</accession>
<evidence type="ECO:0000256" key="2">
    <source>
        <dbReference type="ARBA" id="ARBA00012621"/>
    </source>
</evidence>
<evidence type="ECO:0000256" key="1">
    <source>
        <dbReference type="ARBA" id="ARBA00004713"/>
    </source>
</evidence>
<dbReference type="InterPro" id="IPR007507">
    <property type="entry name" value="Glycos_transf_N"/>
</dbReference>
<dbReference type="Pfam" id="PF04413">
    <property type="entry name" value="Glycos_transf_N"/>
    <property type="match status" value="1"/>
</dbReference>
<dbReference type="Gene3D" id="3.40.50.11720">
    <property type="entry name" value="3-Deoxy-D-manno-octulosonic-acid transferase, N-terminal domain"/>
    <property type="match status" value="1"/>
</dbReference>
<dbReference type="RefSeq" id="WP_309297841.1">
    <property type="nucleotide sequence ID" value="NZ_BRVO01000004.1"/>
</dbReference>
<evidence type="ECO:0000256" key="4">
    <source>
        <dbReference type="ARBA" id="ARBA00022679"/>
    </source>
</evidence>
<evidence type="ECO:0000256" key="7">
    <source>
        <dbReference type="RuleBase" id="RU365103"/>
    </source>
</evidence>
<evidence type="ECO:0000259" key="8">
    <source>
        <dbReference type="Pfam" id="PF04413"/>
    </source>
</evidence>
<keyword evidence="7" id="KW-0472">Membrane</keyword>
<dbReference type="EMBL" id="BRVO01000004">
    <property type="protein sequence ID" value="GLB50742.1"/>
    <property type="molecule type" value="Genomic_DNA"/>
</dbReference>
<comment type="catalytic activity">
    <reaction evidence="6 7">
        <text>lipid IVA (E. coli) + CMP-3-deoxy-beta-D-manno-octulosonate = alpha-Kdo-(2-&gt;6)-lipid IVA (E. coli) + CMP + H(+)</text>
        <dbReference type="Rhea" id="RHEA:28066"/>
        <dbReference type="ChEBI" id="CHEBI:15378"/>
        <dbReference type="ChEBI" id="CHEBI:58603"/>
        <dbReference type="ChEBI" id="CHEBI:60364"/>
        <dbReference type="ChEBI" id="CHEBI:60377"/>
        <dbReference type="ChEBI" id="CHEBI:85987"/>
        <dbReference type="EC" id="2.4.99.12"/>
    </reaction>
</comment>
<comment type="caution">
    <text evidence="9">The sequence shown here is derived from an EMBL/GenBank/DDBJ whole genome shotgun (WGS) entry which is preliminary data.</text>
</comment>
<comment type="function">
    <text evidence="7">Involved in lipopolysaccharide (LPS) biosynthesis. Catalyzes the transfer of 3-deoxy-D-manno-octulosonate (Kdo) residue(s) from CMP-Kdo to lipid IV(A), the tetraacyldisaccharide-1,4'-bisphosphate precursor of lipid A.</text>
</comment>
<protein>
    <recommendedName>
        <fullName evidence="3 7">3-deoxy-D-manno-octulosonic acid transferase</fullName>
        <shortName evidence="7">Kdo transferase</shortName>
        <ecNumber evidence="2 7">2.4.99.12</ecNumber>
    </recommendedName>
    <alternativeName>
        <fullName evidence="5 7">Lipid IV(A) 3-deoxy-D-manno-octulosonic acid transferase</fullName>
    </alternativeName>
</protein>
<organism evidence="9 10">
    <name type="scientific">Neptunitalea lumnitzerae</name>
    <dbReference type="NCBI Taxonomy" id="2965509"/>
    <lineage>
        <taxon>Bacteria</taxon>
        <taxon>Pseudomonadati</taxon>
        <taxon>Bacteroidota</taxon>
        <taxon>Flavobacteriia</taxon>
        <taxon>Flavobacteriales</taxon>
        <taxon>Flavobacteriaceae</taxon>
        <taxon>Neptunitalea</taxon>
    </lineage>
</organism>
<comment type="subcellular location">
    <subcellularLocation>
        <location evidence="7">Cell membrane</location>
    </subcellularLocation>
</comment>
<dbReference type="InterPro" id="IPR038107">
    <property type="entry name" value="Glycos_transf_N_sf"/>
</dbReference>
<keyword evidence="4 7" id="KW-0808">Transferase</keyword>
<dbReference type="PANTHER" id="PTHR42755">
    <property type="entry name" value="3-DEOXY-MANNO-OCTULOSONATE CYTIDYLYLTRANSFERASE"/>
    <property type="match status" value="1"/>
</dbReference>
<name>A0ABQ5MP40_9FLAO</name>
<dbReference type="GO" id="GO:0016740">
    <property type="term" value="F:transferase activity"/>
    <property type="evidence" value="ECO:0007669"/>
    <property type="project" value="UniProtKB-KW"/>
</dbReference>
<comment type="similarity">
    <text evidence="7">Belongs to the glycosyltransferase group 1 family.</text>
</comment>
<comment type="pathway">
    <text evidence="1 7">Bacterial outer membrane biogenesis; LPS core biosynthesis.</text>
</comment>
<evidence type="ECO:0000313" key="10">
    <source>
        <dbReference type="Proteomes" id="UP001143543"/>
    </source>
</evidence>
<sequence>MQLFVSGRKHVYTKLKKNIQPSDQIIWLHAASLGEYEQGLPVINKLKKLYPSYKFLVTFFSPSGYEVKKNSTDADIITYLPLDTKQNVQRFLDITKPRLAIFVKYEFWPNYLSELQKRNIPTLLVSGIFREKQAFFKWYGGYMRKALKAFNHFFIQEETSAQLLQSIHLTNYTVCGDTRFDRVLQILNRDNTLDFVKEFKQNTPCIVIGSSWPEDEALLIPYINNSTKNVKFIIAPHEIKTHKIEAITSALKKKTICYTEIEGKNLADYDVLIIDTIGLLTKVYSYADIAYVGGGMGTSGLHNTLEPAVFGIPVIIGKNYAKFNEAKLLVEKGGVVSINNQTELTTIFNTLLDTPSEQQRIGNINNNFLQANSKATESIIAYINNSIKL</sequence>
<keyword evidence="7" id="KW-0448">Lipopolysaccharide biosynthesis</keyword>
<keyword evidence="10" id="KW-1185">Reference proteome</keyword>
<proteinExistence type="inferred from homology"/>
<gene>
    <name evidence="9" type="primary">kdtA</name>
    <name evidence="9" type="ORF">Y10_31100</name>
</gene>
<evidence type="ECO:0000313" key="9">
    <source>
        <dbReference type="EMBL" id="GLB50742.1"/>
    </source>
</evidence>
<dbReference type="InterPro" id="IPR039901">
    <property type="entry name" value="Kdotransferase"/>
</dbReference>
<evidence type="ECO:0000256" key="5">
    <source>
        <dbReference type="ARBA" id="ARBA00031445"/>
    </source>
</evidence>
<feature type="domain" description="3-deoxy-D-manno-octulosonic-acid transferase N-terminal" evidence="8">
    <location>
        <begin position="17"/>
        <end position="181"/>
    </location>
</feature>
<evidence type="ECO:0000256" key="6">
    <source>
        <dbReference type="ARBA" id="ARBA00049183"/>
    </source>
</evidence>